<dbReference type="HOGENOM" id="CLU_193439_1_0_2"/>
<dbReference type="OrthoDB" id="70849at2157"/>
<evidence type="ECO:0000313" key="2">
    <source>
        <dbReference type="Proteomes" id="UP000033048"/>
    </source>
</evidence>
<sequence>MDEFMSEKEIEEDDEDTLLCCPACGGTELYYEAGMKMGRIYHCKYCNYIGAFVLEGNLEMRQLLRDEYERKLWAFKNFGHSYK</sequence>
<evidence type="ECO:0000313" key="1">
    <source>
        <dbReference type="EMBL" id="AKB85412.1"/>
    </source>
</evidence>
<reference evidence="1 2" key="1">
    <citation type="submission" date="2014-07" db="EMBL/GenBank/DDBJ databases">
        <title>Methanogenic archaea and the global carbon cycle.</title>
        <authorList>
            <person name="Henriksen J.R."/>
            <person name="Luke J."/>
            <person name="Reinhart S."/>
            <person name="Benedict M.N."/>
            <person name="Youngblut N.D."/>
            <person name="Metcalf M.E."/>
            <person name="Whitaker R.J."/>
            <person name="Metcalf W.W."/>
        </authorList>
    </citation>
    <scope>NUCLEOTIDE SEQUENCE [LARGE SCALE GENOMIC DNA]</scope>
    <source>
        <strain evidence="1 2">MM1</strain>
    </source>
</reference>
<dbReference type="GeneID" id="24893906"/>
<dbReference type="RefSeq" id="WP_048205505.1">
    <property type="nucleotide sequence ID" value="NZ_CP009518.1"/>
</dbReference>
<protein>
    <submittedName>
        <fullName evidence="1">Uncharacterized protein</fullName>
    </submittedName>
</protein>
<dbReference type="Proteomes" id="UP000033048">
    <property type="component" value="Chromosome"/>
</dbReference>
<dbReference type="EMBL" id="CP009518">
    <property type="protein sequence ID" value="AKB85412.1"/>
    <property type="molecule type" value="Genomic_DNA"/>
</dbReference>
<dbReference type="AlphaFoldDB" id="A0A0E3SSK1"/>
<keyword evidence="2" id="KW-1185">Reference proteome</keyword>
<dbReference type="KEGG" id="mmet:MCMEM_1359"/>
<gene>
    <name evidence="1" type="ORF">MCMEM_1359</name>
</gene>
<name>A0A0E3SSK1_METMT</name>
<accession>A0A0E3SSK1</accession>
<proteinExistence type="predicted"/>
<organism evidence="1 2">
    <name type="scientific">Methanococcoides methylutens MM1</name>
    <dbReference type="NCBI Taxonomy" id="1434104"/>
    <lineage>
        <taxon>Archaea</taxon>
        <taxon>Methanobacteriati</taxon>
        <taxon>Methanobacteriota</taxon>
        <taxon>Stenosarchaea group</taxon>
        <taxon>Methanomicrobia</taxon>
        <taxon>Methanosarcinales</taxon>
        <taxon>Methanosarcinaceae</taxon>
        <taxon>Methanococcoides</taxon>
    </lineage>
</organism>